<dbReference type="CDD" id="cd01335">
    <property type="entry name" value="Radical_SAM"/>
    <property type="match status" value="1"/>
</dbReference>
<evidence type="ECO:0000256" key="2">
    <source>
        <dbReference type="ARBA" id="ARBA00004496"/>
    </source>
</evidence>
<dbReference type="EMBL" id="JBHTBS010000009">
    <property type="protein sequence ID" value="MFC7338677.1"/>
    <property type="molecule type" value="Genomic_DNA"/>
</dbReference>
<comment type="similarity">
    <text evidence="3">Belongs to the radical SAM superfamily. RlmN family.</text>
</comment>
<evidence type="ECO:0000256" key="5">
    <source>
        <dbReference type="ARBA" id="ARBA00022490"/>
    </source>
</evidence>
<evidence type="ECO:0000256" key="12">
    <source>
        <dbReference type="ARBA" id="ARBA00023014"/>
    </source>
</evidence>
<accession>A0ABW2L8H1</accession>
<evidence type="ECO:0000259" key="14">
    <source>
        <dbReference type="PROSITE" id="PS51918"/>
    </source>
</evidence>
<dbReference type="Proteomes" id="UP001596472">
    <property type="component" value="Unassembled WGS sequence"/>
</dbReference>
<evidence type="ECO:0000256" key="4">
    <source>
        <dbReference type="ARBA" id="ARBA00022485"/>
    </source>
</evidence>
<proteinExistence type="inferred from homology"/>
<dbReference type="InterPro" id="IPR007197">
    <property type="entry name" value="rSAM"/>
</dbReference>
<keyword evidence="11" id="KW-0408">Iron</keyword>
<protein>
    <submittedName>
        <fullName evidence="15">23S rRNA (Adenine(2503)-C(2))-methyltransferase RlmN</fullName>
        <ecNumber evidence="15">2.1.1.192</ecNumber>
    </submittedName>
</protein>
<feature type="domain" description="Radical SAM core" evidence="14">
    <location>
        <begin position="102"/>
        <end position="336"/>
    </location>
</feature>
<dbReference type="RefSeq" id="WP_379714304.1">
    <property type="nucleotide sequence ID" value="NZ_JBHTBS010000009.1"/>
</dbReference>
<comment type="subcellular location">
    <subcellularLocation>
        <location evidence="2">Cytoplasm</location>
    </subcellularLocation>
</comment>
<keyword evidence="16" id="KW-1185">Reference proteome</keyword>
<keyword evidence="4" id="KW-0004">4Fe-4S</keyword>
<keyword evidence="6" id="KW-0698">rRNA processing</keyword>
<dbReference type="EC" id="2.1.1.192" evidence="15"/>
<dbReference type="InterPro" id="IPR040072">
    <property type="entry name" value="Methyltransferase_A"/>
</dbReference>
<keyword evidence="5" id="KW-0963">Cytoplasm</keyword>
<dbReference type="PROSITE" id="PS51918">
    <property type="entry name" value="RADICAL_SAM"/>
    <property type="match status" value="1"/>
</dbReference>
<evidence type="ECO:0000256" key="1">
    <source>
        <dbReference type="ARBA" id="ARBA00001966"/>
    </source>
</evidence>
<keyword evidence="8 15" id="KW-0808">Transferase</keyword>
<dbReference type="InterPro" id="IPR004383">
    <property type="entry name" value="rRNA_lsu_MTrfase_RlmN/Cfr"/>
</dbReference>
<dbReference type="GO" id="GO:0032259">
    <property type="term" value="P:methylation"/>
    <property type="evidence" value="ECO:0007669"/>
    <property type="project" value="UniProtKB-KW"/>
</dbReference>
<evidence type="ECO:0000256" key="3">
    <source>
        <dbReference type="ARBA" id="ARBA00007544"/>
    </source>
</evidence>
<dbReference type="PANTHER" id="PTHR30544">
    <property type="entry name" value="23S RRNA METHYLTRANSFERASE"/>
    <property type="match status" value="1"/>
</dbReference>
<comment type="caution">
    <text evidence="15">The sequence shown here is derived from an EMBL/GenBank/DDBJ whole genome shotgun (WGS) entry which is preliminary data.</text>
</comment>
<dbReference type="PANTHER" id="PTHR30544:SF5">
    <property type="entry name" value="RADICAL SAM CORE DOMAIN-CONTAINING PROTEIN"/>
    <property type="match status" value="1"/>
</dbReference>
<comment type="cofactor">
    <cofactor evidence="1">
        <name>[4Fe-4S] cluster</name>
        <dbReference type="ChEBI" id="CHEBI:49883"/>
    </cofactor>
</comment>
<dbReference type="PIRSF" id="PIRSF006004">
    <property type="entry name" value="CHP00048"/>
    <property type="match status" value="1"/>
</dbReference>
<evidence type="ECO:0000256" key="7">
    <source>
        <dbReference type="ARBA" id="ARBA00022603"/>
    </source>
</evidence>
<evidence type="ECO:0000256" key="6">
    <source>
        <dbReference type="ARBA" id="ARBA00022552"/>
    </source>
</evidence>
<evidence type="ECO:0000256" key="10">
    <source>
        <dbReference type="ARBA" id="ARBA00022723"/>
    </source>
</evidence>
<dbReference type="Pfam" id="PF04055">
    <property type="entry name" value="Radical_SAM"/>
    <property type="match status" value="1"/>
</dbReference>
<dbReference type="NCBIfam" id="TIGR00048">
    <property type="entry name" value="rRNA_mod_RlmN"/>
    <property type="match status" value="1"/>
</dbReference>
<dbReference type="SUPFAM" id="SSF102114">
    <property type="entry name" value="Radical SAM enzymes"/>
    <property type="match status" value="1"/>
</dbReference>
<evidence type="ECO:0000256" key="11">
    <source>
        <dbReference type="ARBA" id="ARBA00023004"/>
    </source>
</evidence>
<keyword evidence="9" id="KW-0949">S-adenosyl-L-methionine</keyword>
<dbReference type="SFLD" id="SFLDG01062">
    <property type="entry name" value="methyltransferase_(Class_A)"/>
    <property type="match status" value="1"/>
</dbReference>
<reference evidence="16" key="1">
    <citation type="journal article" date="2019" name="Int. J. Syst. Evol. Microbiol.">
        <title>The Global Catalogue of Microorganisms (GCM) 10K type strain sequencing project: providing services to taxonomists for standard genome sequencing and annotation.</title>
        <authorList>
            <consortium name="The Broad Institute Genomics Platform"/>
            <consortium name="The Broad Institute Genome Sequencing Center for Infectious Disease"/>
            <person name="Wu L."/>
            <person name="Ma J."/>
        </authorList>
    </citation>
    <scope>NUCLEOTIDE SEQUENCE [LARGE SCALE GENOMIC DNA]</scope>
    <source>
        <strain evidence="16">CGMCC 4.1467</strain>
    </source>
</reference>
<dbReference type="InterPro" id="IPR058240">
    <property type="entry name" value="rSAM_sf"/>
</dbReference>
<gene>
    <name evidence="15" type="primary">rlmN</name>
    <name evidence="15" type="ORF">ACFQY0_15890</name>
</gene>
<dbReference type="InterPro" id="IPR027492">
    <property type="entry name" value="RNA_MTrfase_RlmN"/>
</dbReference>
<dbReference type="Gene3D" id="3.20.20.70">
    <property type="entry name" value="Aldolase class I"/>
    <property type="match status" value="1"/>
</dbReference>
<sequence length="355" mass="38899">MRIGKAARVDGALDGRRFEELGEMLAADGVNHSHTLPLFRWLQRDIEKDMRPPLMRWIEAWKGDLRTAVERVAETPSGDGWTNKFLLRLPDGAEVESVLMGFPGRFTACLSTQVGCAMGCVFCATGQMGFSRHLTAGEIVAQAKHVAAEVEVKHGEKIRNLVMMGMGEPLHNFDETMRALDILTDTRGMGIGATKVTVSTVGHIPGILKLARHPQKYSLAVSLHGATDEERGKLIPVNRRWPLADLMAACREYTEIKGLEVFIAWTLIGGVNDSLEQAEKLAKLLKGMTVHVNLIPLNPTDGYGGAAPEWDKVEAFQKVLLDSGLPVTVRQRRGIDVGAGCGQLSTTRKRRASEV</sequence>
<dbReference type="SFLD" id="SFLDS00029">
    <property type="entry name" value="Radical_SAM"/>
    <property type="match status" value="1"/>
</dbReference>
<keyword evidence="10" id="KW-0479">Metal-binding</keyword>
<dbReference type="InterPro" id="IPR013785">
    <property type="entry name" value="Aldolase_TIM"/>
</dbReference>
<keyword evidence="7 15" id="KW-0489">Methyltransferase</keyword>
<evidence type="ECO:0000313" key="16">
    <source>
        <dbReference type="Proteomes" id="UP001596472"/>
    </source>
</evidence>
<keyword evidence="12" id="KW-0411">Iron-sulfur</keyword>
<organism evidence="15 16">
    <name type="scientific">Haloferula chungangensis</name>
    <dbReference type="NCBI Taxonomy" id="1048331"/>
    <lineage>
        <taxon>Bacteria</taxon>
        <taxon>Pseudomonadati</taxon>
        <taxon>Verrucomicrobiota</taxon>
        <taxon>Verrucomicrobiia</taxon>
        <taxon>Verrucomicrobiales</taxon>
        <taxon>Verrucomicrobiaceae</taxon>
        <taxon>Haloferula</taxon>
    </lineage>
</organism>
<evidence type="ECO:0000256" key="13">
    <source>
        <dbReference type="ARBA" id="ARBA00023157"/>
    </source>
</evidence>
<evidence type="ECO:0000313" key="15">
    <source>
        <dbReference type="EMBL" id="MFC7338677.1"/>
    </source>
</evidence>
<evidence type="ECO:0000256" key="9">
    <source>
        <dbReference type="ARBA" id="ARBA00022691"/>
    </source>
</evidence>
<dbReference type="SFLD" id="SFLDF00275">
    <property type="entry name" value="adenosine_C2_methyltransferase"/>
    <property type="match status" value="1"/>
</dbReference>
<dbReference type="GO" id="GO:0008168">
    <property type="term" value="F:methyltransferase activity"/>
    <property type="evidence" value="ECO:0007669"/>
    <property type="project" value="UniProtKB-KW"/>
</dbReference>
<keyword evidence="13" id="KW-1015">Disulfide bond</keyword>
<evidence type="ECO:0000256" key="8">
    <source>
        <dbReference type="ARBA" id="ARBA00022679"/>
    </source>
</evidence>
<name>A0ABW2L8H1_9BACT</name>